<keyword evidence="6" id="KW-0966">Cell projection</keyword>
<keyword evidence="14" id="KW-1185">Reference proteome</keyword>
<gene>
    <name evidence="13" type="ORF">PPERSA_00956</name>
</gene>
<comment type="caution">
    <text evidence="13">The sequence shown here is derived from an EMBL/GenBank/DDBJ whole genome shotgun (WGS) entry which is preliminary data.</text>
</comment>
<dbReference type="InterPro" id="IPR056154">
    <property type="entry name" value="Beta-prop_IFT140_1st"/>
</dbReference>
<dbReference type="Pfam" id="PF23385">
    <property type="entry name" value="Beta-prop_IFT140_2nd"/>
    <property type="match status" value="2"/>
</dbReference>
<evidence type="ECO:0000313" key="13">
    <source>
        <dbReference type="EMBL" id="KRX10786.1"/>
    </source>
</evidence>
<evidence type="ECO:0000256" key="5">
    <source>
        <dbReference type="ARBA" id="ARBA00023069"/>
    </source>
</evidence>
<keyword evidence="3" id="KW-0677">Repeat</keyword>
<dbReference type="InParanoid" id="A0A0V0R8M1"/>
<dbReference type="EMBL" id="LDAU01000019">
    <property type="protein sequence ID" value="KRX10786.1"/>
    <property type="molecule type" value="Genomic_DNA"/>
</dbReference>
<dbReference type="Pfam" id="PF24760">
    <property type="entry name" value="TPR_IF140_C"/>
    <property type="match status" value="1"/>
</dbReference>
<feature type="domain" description="IFT140 first beta-propeller" evidence="9">
    <location>
        <begin position="150"/>
        <end position="364"/>
    </location>
</feature>
<dbReference type="GO" id="GO:0005930">
    <property type="term" value="C:axoneme"/>
    <property type="evidence" value="ECO:0007669"/>
    <property type="project" value="TreeGrafter"/>
</dbReference>
<sequence length="1409" mass="161193">MSLFTDLDLPINPKDKVVKVSVSNVFHNPSIAVMTTNKILLFNESGEKHDYELSRNISPTTIEWHPLLPQIAIGWANGTITLWNEENRMAKEENNVHKDKISLITFSPNGSRMVTADMKGIIAAWRGMNCLATYKKDGVATHCIFGDLVIETQKKNNNLFFFGGTSGVVCLADDAKHCSEVCKVSGSIKSLLFYAKQNSVIIITSNLLLVQFRISQSEKSGPDKKVKLSISGNPEKLKTIWIGSQLLSTVSYENQIRLWHLQDDDNYNLNLVEMESDDGSTLRQDKIACVVYESKGRVIVAGTQQGNLIFWKNTNIANESPNEKEQWKPMPYIPFEAEVHNLSVGKNNGVVAVHFGNEVALVSETIIKGKTSEFLKLLQTSSDKVQIYLQNDISKQMLIFDSKEATIKGVDCCEMNMLIWTNKSIEVYEVLPGLNNDASTKKIGEFNEKCYKIGLYKESIILAQQNGINVANFKGTIKQQMTFSESEGKVQNMYIQGSWMVMWTSLNYIRIFDLSRKDIKQVGQSRRFEHQAEKLGNIRHCSINSDGTKVVIVSTPFQGSANFEEKQGYFYVYDVEMDTFLSHDLGLSSIAVDCYFDTSDPRLFGVLVNHVKGRGQEKDVDHTQVMEFKEEEENQEESGQDQDQGQLLLNTFFVTSQHGITKQDQYTLDKDLEGVFAIQAPYINYIQRQQSQDPTNSYKICEKFMNDFEGIDSDIDQNTKNAIINFSFHLSSGNLDEAYKSVKAISKPQIWEKMAAMSVKSKRIDVAEVCLGNMRFARGAKAIREAKKEPELEAQLAMVAIQLNMKDQAVKLYEESKRYDLLNIMYQADGQWEKSQDISEKHDRMNLKNTHFKRAKFYEVSKNFDEAITHFELSGTHRKEVPRMLLEAGETEMLEDYIEEKQDKELFKFWAQYLESLNRFDQAILYYNKAQEHSSIVRILCHKKDFQGAKQICQETNDPTACYYLAKQLEINNAIPEAVIYYKQSQYFSQASKLAREQNMDQEVMAIALQAPAQVKLLSAKYFEEKKFLDKAYELYKKGKNYQKARAIAEKHLGQDEIREIDRLIGSQTNNNKNGEYQSNNNRFDVNDLPPNQAVPNLLRQKKYDDALSIILQNGVQINDEMQKQFTSEEIPESKRKNLMEKIAEYQKTQGNFGLACQLFIKLGDKVSAVKCLINLGAVDKVIKFAVQARMEQVYILAANFLQTTDWYTNPEMMKNIITFYNKARAYDSLAGFFDACSQVEIDEYRDYDKAAAALKEALKHANRSTSQDRDNKISSIQNKIHLIDQFISARNQQNENPQGMISQCENLLQNPGIENAVRSGDIYAHLIEFFYNQGQYDKCMHYVQQMQNAKIVLGPYLDNQMLQTIYDKVGSNPQQQQSQNNNNFNNNNNDDEGGFQEEELIDEDLDQY</sequence>
<keyword evidence="4" id="KW-0802">TPR repeat</keyword>
<dbReference type="Gene3D" id="2.130.10.10">
    <property type="entry name" value="YVTN repeat-like/Quinoprotein amine dehydrogenase"/>
    <property type="match status" value="2"/>
</dbReference>
<proteinExistence type="predicted"/>
<feature type="domain" description="IF140 C-terminal TPR" evidence="11">
    <location>
        <begin position="1228"/>
        <end position="1348"/>
    </location>
</feature>
<evidence type="ECO:0000256" key="7">
    <source>
        <dbReference type="PROSITE-ProRule" id="PRU00221"/>
    </source>
</evidence>
<evidence type="ECO:0000256" key="2">
    <source>
        <dbReference type="ARBA" id="ARBA00022574"/>
    </source>
</evidence>
<feature type="compositionally biased region" description="Acidic residues" evidence="8">
    <location>
        <begin position="1390"/>
        <end position="1409"/>
    </location>
</feature>
<dbReference type="SUPFAM" id="SSF50978">
    <property type="entry name" value="WD40 repeat-like"/>
    <property type="match status" value="2"/>
</dbReference>
<comment type="subcellular location">
    <subcellularLocation>
        <location evidence="1">Cell projection</location>
        <location evidence="1">Cilium</location>
    </subcellularLocation>
</comment>
<keyword evidence="2 7" id="KW-0853">WD repeat</keyword>
<dbReference type="PANTHER" id="PTHR15722:SF7">
    <property type="entry name" value="INTRAFLAGELLAR TRANSPORT PROTEIN 140 HOMOLOG"/>
    <property type="match status" value="1"/>
</dbReference>
<dbReference type="SUPFAM" id="SSF48452">
    <property type="entry name" value="TPR-like"/>
    <property type="match status" value="1"/>
</dbReference>
<feature type="region of interest" description="Disordered" evidence="8">
    <location>
        <begin position="1372"/>
        <end position="1409"/>
    </location>
</feature>
<evidence type="ECO:0000259" key="10">
    <source>
        <dbReference type="Pfam" id="PF23385"/>
    </source>
</evidence>
<dbReference type="InterPro" id="IPR001680">
    <property type="entry name" value="WD40_rpt"/>
</dbReference>
<feature type="compositionally biased region" description="Polar residues" evidence="8">
    <location>
        <begin position="1067"/>
        <end position="1084"/>
    </location>
</feature>
<feature type="repeat" description="WD" evidence="7">
    <location>
        <begin position="94"/>
        <end position="125"/>
    </location>
</feature>
<dbReference type="InterPro" id="IPR011990">
    <property type="entry name" value="TPR-like_helical_dom_sf"/>
</dbReference>
<evidence type="ECO:0000256" key="6">
    <source>
        <dbReference type="ARBA" id="ARBA00023273"/>
    </source>
</evidence>
<dbReference type="InterPro" id="IPR056155">
    <property type="entry name" value="Beta-prop_IFT140_2nd"/>
</dbReference>
<evidence type="ECO:0000313" key="14">
    <source>
        <dbReference type="Proteomes" id="UP000054937"/>
    </source>
</evidence>
<name>A0A0V0R8M1_PSEPJ</name>
<feature type="domain" description="IFT140 first beta-propeller" evidence="9">
    <location>
        <begin position="35"/>
        <end position="126"/>
    </location>
</feature>
<dbReference type="Gene3D" id="1.25.40.470">
    <property type="match status" value="1"/>
</dbReference>
<dbReference type="InterPro" id="IPR036322">
    <property type="entry name" value="WD40_repeat_dom_sf"/>
</dbReference>
<feature type="domain" description="IFT140 second beta-propeller" evidence="10">
    <location>
        <begin position="378"/>
        <end position="584"/>
    </location>
</feature>
<feature type="compositionally biased region" description="Low complexity" evidence="8">
    <location>
        <begin position="1373"/>
        <end position="1389"/>
    </location>
</feature>
<protein>
    <submittedName>
        <fullName evidence="13">WD40-repeat-containing domain</fullName>
    </submittedName>
</protein>
<dbReference type="Pfam" id="PF24762">
    <property type="entry name" value="TPR_IF140-IFT172"/>
    <property type="match status" value="1"/>
</dbReference>
<evidence type="ECO:0000259" key="11">
    <source>
        <dbReference type="Pfam" id="PF24760"/>
    </source>
</evidence>
<feature type="domain" description="IFT140 second beta-propeller" evidence="10">
    <location>
        <begin position="590"/>
        <end position="687"/>
    </location>
</feature>
<dbReference type="InterPro" id="IPR015943">
    <property type="entry name" value="WD40/YVTN_repeat-like_dom_sf"/>
</dbReference>
<evidence type="ECO:0000256" key="4">
    <source>
        <dbReference type="ARBA" id="ARBA00022803"/>
    </source>
</evidence>
<dbReference type="PANTHER" id="PTHR15722">
    <property type="entry name" value="IFT140/172-RELATED"/>
    <property type="match status" value="1"/>
</dbReference>
<keyword evidence="5" id="KW-0969">Cilium</keyword>
<accession>A0A0V0R8M1</accession>
<evidence type="ECO:0000256" key="3">
    <source>
        <dbReference type="ARBA" id="ARBA00022737"/>
    </source>
</evidence>
<dbReference type="OMA" id="YAQFMES"/>
<evidence type="ECO:0000259" key="12">
    <source>
        <dbReference type="Pfam" id="PF24762"/>
    </source>
</evidence>
<evidence type="ECO:0000259" key="9">
    <source>
        <dbReference type="Pfam" id="PF23383"/>
    </source>
</evidence>
<dbReference type="GO" id="GO:0035721">
    <property type="term" value="P:intraciliary retrograde transport"/>
    <property type="evidence" value="ECO:0007669"/>
    <property type="project" value="TreeGrafter"/>
</dbReference>
<dbReference type="Pfam" id="PF23383">
    <property type="entry name" value="Beta-prop_IFT140_1st"/>
    <property type="match status" value="2"/>
</dbReference>
<dbReference type="Proteomes" id="UP000054937">
    <property type="component" value="Unassembled WGS sequence"/>
</dbReference>
<dbReference type="GO" id="GO:0030991">
    <property type="term" value="C:intraciliary transport particle A"/>
    <property type="evidence" value="ECO:0007669"/>
    <property type="project" value="TreeGrafter"/>
</dbReference>
<dbReference type="SMART" id="SM00320">
    <property type="entry name" value="WD40"/>
    <property type="match status" value="4"/>
</dbReference>
<feature type="domain" description="IF140/IFT172/WDR19 TPR" evidence="12">
    <location>
        <begin position="733"/>
        <end position="1220"/>
    </location>
</feature>
<organism evidence="13 14">
    <name type="scientific">Pseudocohnilembus persalinus</name>
    <name type="common">Ciliate</name>
    <dbReference type="NCBI Taxonomy" id="266149"/>
    <lineage>
        <taxon>Eukaryota</taxon>
        <taxon>Sar</taxon>
        <taxon>Alveolata</taxon>
        <taxon>Ciliophora</taxon>
        <taxon>Intramacronucleata</taxon>
        <taxon>Oligohymenophorea</taxon>
        <taxon>Scuticociliatia</taxon>
        <taxon>Philasterida</taxon>
        <taxon>Pseudocohnilembidae</taxon>
        <taxon>Pseudocohnilembus</taxon>
    </lineage>
</organism>
<feature type="region of interest" description="Disordered" evidence="8">
    <location>
        <begin position="1067"/>
        <end position="1089"/>
    </location>
</feature>
<reference evidence="13 14" key="1">
    <citation type="journal article" date="2015" name="Sci. Rep.">
        <title>Genome of the facultative scuticociliatosis pathogen Pseudocohnilembus persalinus provides insight into its virulence through horizontal gene transfer.</title>
        <authorList>
            <person name="Xiong J."/>
            <person name="Wang G."/>
            <person name="Cheng J."/>
            <person name="Tian M."/>
            <person name="Pan X."/>
            <person name="Warren A."/>
            <person name="Jiang C."/>
            <person name="Yuan D."/>
            <person name="Miao W."/>
        </authorList>
    </citation>
    <scope>NUCLEOTIDE SEQUENCE [LARGE SCALE GENOMIC DNA]</scope>
    <source>
        <strain evidence="13">36N120E</strain>
    </source>
</reference>
<evidence type="ECO:0000256" key="1">
    <source>
        <dbReference type="ARBA" id="ARBA00004138"/>
    </source>
</evidence>
<evidence type="ECO:0000256" key="8">
    <source>
        <dbReference type="SAM" id="MobiDB-lite"/>
    </source>
</evidence>
<dbReference type="InterPro" id="IPR056156">
    <property type="entry name" value="TPR_IF140_C"/>
</dbReference>
<dbReference type="PROSITE" id="PS50082">
    <property type="entry name" value="WD_REPEATS_2"/>
    <property type="match status" value="1"/>
</dbReference>
<dbReference type="GO" id="GO:0036064">
    <property type="term" value="C:ciliary basal body"/>
    <property type="evidence" value="ECO:0007669"/>
    <property type="project" value="TreeGrafter"/>
</dbReference>
<dbReference type="InterPro" id="IPR056168">
    <property type="entry name" value="TPR_IF140/IFT172/WDR19"/>
</dbReference>
<dbReference type="OrthoDB" id="10258787at2759"/>